<accession>A0AC35TGR6</accession>
<sequence>MSSKGAHVKGTDGSDYKSRQQVASRYKISADYKFYLKCVFILHFAVISFMWAKVGGEILSKYFGIELETYKKLNMPAAYHWEYVWCLSFVPPVLAIFSFKKNQINLIRISYYGTFFVGILPCMIGLGEQIPEFYSYVVHSDTETPMFKGTLPMVVIWFIFFIVAVQINGIAMYCSSILLNCWRGKFNTILTTKKEKST</sequence>
<protein>
    <submittedName>
        <fullName evidence="2">Protein jagunal</fullName>
    </submittedName>
</protein>
<proteinExistence type="predicted"/>
<name>A0AC35TGR6_9BILA</name>
<dbReference type="Proteomes" id="UP000095286">
    <property type="component" value="Unplaced"/>
</dbReference>
<organism evidence="1 2">
    <name type="scientific">Rhabditophanes sp. KR3021</name>
    <dbReference type="NCBI Taxonomy" id="114890"/>
    <lineage>
        <taxon>Eukaryota</taxon>
        <taxon>Metazoa</taxon>
        <taxon>Ecdysozoa</taxon>
        <taxon>Nematoda</taxon>
        <taxon>Chromadorea</taxon>
        <taxon>Rhabditida</taxon>
        <taxon>Tylenchina</taxon>
        <taxon>Panagrolaimomorpha</taxon>
        <taxon>Strongyloidoidea</taxon>
        <taxon>Alloionematidae</taxon>
        <taxon>Rhabditophanes</taxon>
    </lineage>
</organism>
<evidence type="ECO:0000313" key="1">
    <source>
        <dbReference type="Proteomes" id="UP000095286"/>
    </source>
</evidence>
<reference evidence="2" key="1">
    <citation type="submission" date="2016-11" db="UniProtKB">
        <authorList>
            <consortium name="WormBaseParasite"/>
        </authorList>
    </citation>
    <scope>IDENTIFICATION</scope>
    <source>
        <strain evidence="2">KR3021</strain>
    </source>
</reference>
<evidence type="ECO:0000313" key="2">
    <source>
        <dbReference type="WBParaSite" id="RSKR_0000041800.1"/>
    </source>
</evidence>
<dbReference type="WBParaSite" id="RSKR_0000041800.1">
    <property type="protein sequence ID" value="RSKR_0000041800.1"/>
    <property type="gene ID" value="RSKR_0000041800"/>
</dbReference>